<keyword evidence="6" id="KW-1185">Reference proteome</keyword>
<name>A0ABT0ZMV8_9ACTN</name>
<dbReference type="NCBIfam" id="NF033679">
    <property type="entry name" value="DNRLRE_dom"/>
    <property type="match status" value="1"/>
</dbReference>
<dbReference type="Gene3D" id="2.60.120.200">
    <property type="match status" value="3"/>
</dbReference>
<dbReference type="Pfam" id="PF13385">
    <property type="entry name" value="Laminin_G_3"/>
    <property type="match status" value="3"/>
</dbReference>
<protein>
    <submittedName>
        <fullName evidence="5">DNRLRE domain-containing protein</fullName>
    </submittedName>
</protein>
<evidence type="ECO:0000259" key="4">
    <source>
        <dbReference type="SMART" id="SM00560"/>
    </source>
</evidence>
<reference evidence="5 6" key="1">
    <citation type="submission" date="2022-05" db="EMBL/GenBank/DDBJ databases">
        <title>Streptomyces sp. nov. RY43-2 isolated from soil of a peat swamp forest.</title>
        <authorList>
            <person name="Kanchanasin P."/>
            <person name="Tanasupawat S."/>
            <person name="Phongsopitanun W."/>
        </authorList>
    </citation>
    <scope>NUCLEOTIDE SEQUENCE [LARGE SCALE GENOMIC DNA]</scope>
    <source>
        <strain evidence="5 6">RY43-2</strain>
    </source>
</reference>
<accession>A0ABT0ZMV8</accession>
<dbReference type="Proteomes" id="UP001523219">
    <property type="component" value="Unassembled WGS sequence"/>
</dbReference>
<dbReference type="SMART" id="SM00560">
    <property type="entry name" value="LamGL"/>
    <property type="match status" value="3"/>
</dbReference>
<feature type="domain" description="LamG-like jellyroll fold" evidence="4">
    <location>
        <begin position="866"/>
        <end position="1008"/>
    </location>
</feature>
<comment type="caution">
    <text evidence="5">The sequence shown here is derived from an EMBL/GenBank/DDBJ whole genome shotgun (WGS) entry which is preliminary data.</text>
</comment>
<evidence type="ECO:0000256" key="1">
    <source>
        <dbReference type="ARBA" id="ARBA00022729"/>
    </source>
</evidence>
<feature type="non-terminal residue" evidence="5">
    <location>
        <position position="1"/>
    </location>
</feature>
<evidence type="ECO:0000313" key="5">
    <source>
        <dbReference type="EMBL" id="MCN9244921.1"/>
    </source>
</evidence>
<keyword evidence="1" id="KW-0732">Signal</keyword>
<dbReference type="EMBL" id="JAMWMR010000056">
    <property type="protein sequence ID" value="MCN9244921.1"/>
    <property type="molecule type" value="Genomic_DNA"/>
</dbReference>
<gene>
    <name evidence="5" type="ORF">NGF19_29765</name>
</gene>
<sequence length="1273" mass="135166">EIALSWPGTLPAPRIEGDSATYPDVLPGVDLRLGAQEDGFTQLLVVKSAEAAASKELAALRLKLDGEGVNIQKADEGGLEAVDKGAGSAVFEAPQPLMWDSSEGSAPEEPATVRPLGATSAEEPGSGEPGATESGKLAPVGVEVSAGQDELVLKPDADVLKGQDTVYPVFIDPQWYTPKASAWTMASKYWASSPQWKFNGASDAGMGYCNWSYCEPNDTKRLFYRIPTSTFAGKSILSAEFVVHNTWSASCEARSVQLWQTKDISSSTTWNTQNASGFWVKQLASKSFAYGYSGCAAKDAEFDVKSAVQTAANNKSATMTFGLQAASESDAYGWKRFSDKAYLRVKYNRPPAQIKMSQLTMEYGGTCKKPADAARVRTLGKVSANNVTDPDGDTVAVEFQASWDSGDGKGVIARWKPALTSSKKSGSNFSISLPSNVPQNKKIYWQARAYDGAQYSPWSSAGDPTACYFYYDTSVPKAPSIASGEYPASDPENPDDPWYDGVGKYGSFELKAADTDVTKYWFGINGDPTSANTITTTAGAAKIAKMLPAKEGLNFVTAKAFDQAGNGSEIRTYQFRVKNGQPERAMWQMDEPAGASQATGSSGARVATLHGGATTGVAGKKGTALHLDGTSGYAATDIPTVNTANGFSVSAWVRLDQIPTKAAVIAAQPGNYSPGFELYYSQGYDRWVFNQYTSDTPGASIARAMAPQAGGVSANEWTHLVGVYSGSDKELRLYVNGALTGSTPYTTAWDARRGLQIGAANLNGIVTNYFPGSIDDLRIFDKPVSATEVTHLYRLEPIGNGRTARAVFPLDEETGATAVEGHADTQPLTLAGDAQLGTPGVAGRALKLDGTSGYAHTEAPHADTQRPFTISAWAKLDKKPTSAGIIAAQAGKDKPGFELYYSAAYDRWAFNQYSADAPDATPIRAMQADGVTARAGEWVHLVGVHDAVADTLTLYVNGVMAGSTKLGGAFYAGQSVYVGAGIYSGAMASYFPGTIDDVRLLDRPVSAEEVQQMFKQRPLVKARWMFEETTGTGPVTTPNAVSGGGALTLNGGAKKSDFAFMDFGSLELDGVGGYAATTSVPVDTSASYTVTAWAQAAALPQSGVALVSAEGTNQSAFTVRFVPDAANPEGRGRWELAVPDKDGTDATVVRVANSEFYDARDWNHLAVVYDGFAKQARLYVNGTLQEISCSGTDDGQDDDTGCATPASWAENTLAFKATKSFQVGRAKTDGAWGEYFPGLVDDVWAFQGALTDEQVAYLAFTWFDVPTEVPGTS</sequence>
<dbReference type="InterPro" id="IPR013320">
    <property type="entry name" value="ConA-like_dom_sf"/>
</dbReference>
<proteinExistence type="predicted"/>
<feature type="domain" description="LamG-like jellyroll fold" evidence="4">
    <location>
        <begin position="1086"/>
        <end position="1253"/>
    </location>
</feature>
<dbReference type="InterPro" id="IPR006558">
    <property type="entry name" value="LamG-like"/>
</dbReference>
<feature type="domain" description="LamG-like jellyroll fold" evidence="4">
    <location>
        <begin position="645"/>
        <end position="787"/>
    </location>
</feature>
<keyword evidence="2" id="KW-1015">Disulfide bond</keyword>
<evidence type="ECO:0000313" key="6">
    <source>
        <dbReference type="Proteomes" id="UP001523219"/>
    </source>
</evidence>
<dbReference type="InterPro" id="IPR042837">
    <property type="entry name" value="PTX3"/>
</dbReference>
<organism evidence="5 6">
    <name type="scientific">Streptomyces macrolidinus</name>
    <dbReference type="NCBI Taxonomy" id="2952607"/>
    <lineage>
        <taxon>Bacteria</taxon>
        <taxon>Bacillati</taxon>
        <taxon>Actinomycetota</taxon>
        <taxon>Actinomycetes</taxon>
        <taxon>Kitasatosporales</taxon>
        <taxon>Streptomycetaceae</taxon>
        <taxon>Streptomyces</taxon>
    </lineage>
</organism>
<feature type="region of interest" description="Disordered" evidence="3">
    <location>
        <begin position="99"/>
        <end position="136"/>
    </location>
</feature>
<dbReference type="PANTHER" id="PTHR46943:SF1">
    <property type="entry name" value="PENTRAXIN-RELATED PROTEIN PTX3"/>
    <property type="match status" value="1"/>
</dbReference>
<evidence type="ECO:0000256" key="3">
    <source>
        <dbReference type="SAM" id="MobiDB-lite"/>
    </source>
</evidence>
<dbReference type="PANTHER" id="PTHR46943">
    <property type="entry name" value="PENTRAXIN-RELATED PROTEIN PTX3"/>
    <property type="match status" value="1"/>
</dbReference>
<evidence type="ECO:0000256" key="2">
    <source>
        <dbReference type="ARBA" id="ARBA00023157"/>
    </source>
</evidence>
<dbReference type="SUPFAM" id="SSF49899">
    <property type="entry name" value="Concanavalin A-like lectins/glucanases"/>
    <property type="match status" value="3"/>
</dbReference>
<dbReference type="RefSeq" id="WP_252428967.1">
    <property type="nucleotide sequence ID" value="NZ_JAMWMR010000056.1"/>
</dbReference>